<dbReference type="Proteomes" id="UP000177080">
    <property type="component" value="Unassembled WGS sequence"/>
</dbReference>
<protein>
    <submittedName>
        <fullName evidence="2">Uncharacterized protein</fullName>
    </submittedName>
</protein>
<feature type="transmembrane region" description="Helical" evidence="1">
    <location>
        <begin position="75"/>
        <end position="97"/>
    </location>
</feature>
<organism evidence="2 3">
    <name type="scientific">Candidatus Amesbacteria bacterium RIFCSPLOWO2_01_FULL_48_25</name>
    <dbReference type="NCBI Taxonomy" id="1797259"/>
    <lineage>
        <taxon>Bacteria</taxon>
        <taxon>Candidatus Amesiibacteriota</taxon>
    </lineage>
</organism>
<comment type="caution">
    <text evidence="2">The sequence shown here is derived from an EMBL/GenBank/DDBJ whole genome shotgun (WGS) entry which is preliminary data.</text>
</comment>
<reference evidence="2 3" key="1">
    <citation type="journal article" date="2016" name="Nat. Commun.">
        <title>Thousands of microbial genomes shed light on interconnected biogeochemical processes in an aquifer system.</title>
        <authorList>
            <person name="Anantharaman K."/>
            <person name="Brown C.T."/>
            <person name="Hug L.A."/>
            <person name="Sharon I."/>
            <person name="Castelle C.J."/>
            <person name="Probst A.J."/>
            <person name="Thomas B.C."/>
            <person name="Singh A."/>
            <person name="Wilkins M.J."/>
            <person name="Karaoz U."/>
            <person name="Brodie E.L."/>
            <person name="Williams K.H."/>
            <person name="Hubbard S.S."/>
            <person name="Banfield J.F."/>
        </authorList>
    </citation>
    <scope>NUCLEOTIDE SEQUENCE [LARGE SCALE GENOMIC DNA]</scope>
</reference>
<feature type="transmembrane region" description="Helical" evidence="1">
    <location>
        <begin position="118"/>
        <end position="142"/>
    </location>
</feature>
<keyword evidence="1" id="KW-0812">Transmembrane</keyword>
<feature type="transmembrane region" description="Helical" evidence="1">
    <location>
        <begin position="44"/>
        <end position="69"/>
    </location>
</feature>
<sequence length="144" mass="16899">MHPLPIFLIIYSAMIANSFWEAYVEGRNAWDKGKLGWKLTFGRYSLPAYHFFLFVVMWPLILSLPLVIYGWNTRLFGILLSAYFSGMVIEDFGWWLVNPAVKLSEFGPKFITFFPWLTIGRVQIPLPYLLGLSAAFISWYFLWR</sequence>
<feature type="transmembrane region" description="Helical" evidence="1">
    <location>
        <begin position="6"/>
        <end position="24"/>
    </location>
</feature>
<keyword evidence="1" id="KW-1133">Transmembrane helix</keyword>
<evidence type="ECO:0000313" key="3">
    <source>
        <dbReference type="Proteomes" id="UP000177080"/>
    </source>
</evidence>
<proteinExistence type="predicted"/>
<evidence type="ECO:0000256" key="1">
    <source>
        <dbReference type="SAM" id="Phobius"/>
    </source>
</evidence>
<dbReference type="EMBL" id="MEXN01000001">
    <property type="protein sequence ID" value="OGD04402.1"/>
    <property type="molecule type" value="Genomic_DNA"/>
</dbReference>
<gene>
    <name evidence="2" type="ORF">A2989_05230</name>
</gene>
<keyword evidence="1" id="KW-0472">Membrane</keyword>
<name>A0A1F4ZDQ7_9BACT</name>
<dbReference type="AlphaFoldDB" id="A0A1F4ZDQ7"/>
<evidence type="ECO:0000313" key="2">
    <source>
        <dbReference type="EMBL" id="OGD04402.1"/>
    </source>
</evidence>
<accession>A0A1F4ZDQ7</accession>